<protein>
    <recommendedName>
        <fullName evidence="5">Lipoprotein</fullName>
    </recommendedName>
</protein>
<dbReference type="RefSeq" id="WP_159542591.1">
    <property type="nucleotide sequence ID" value="NZ_CP047156.1"/>
</dbReference>
<evidence type="ECO:0000313" key="3">
    <source>
        <dbReference type="EMBL" id="QHB99277.1"/>
    </source>
</evidence>
<evidence type="ECO:0008006" key="5">
    <source>
        <dbReference type="Google" id="ProtNLM"/>
    </source>
</evidence>
<dbReference type="KEGG" id="eke:EK0264_02535"/>
<proteinExistence type="predicted"/>
<organism evidence="3 4">
    <name type="scientific">Epidermidibacterium keratini</name>
    <dbReference type="NCBI Taxonomy" id="1891644"/>
    <lineage>
        <taxon>Bacteria</taxon>
        <taxon>Bacillati</taxon>
        <taxon>Actinomycetota</taxon>
        <taxon>Actinomycetes</taxon>
        <taxon>Sporichthyales</taxon>
        <taxon>Sporichthyaceae</taxon>
        <taxon>Epidermidibacterium</taxon>
    </lineage>
</organism>
<feature type="chain" id="PRO_5039400467" description="Lipoprotein" evidence="2">
    <location>
        <begin position="23"/>
        <end position="159"/>
    </location>
</feature>
<dbReference type="Proteomes" id="UP000463857">
    <property type="component" value="Chromosome"/>
</dbReference>
<name>A0A7L4YJN9_9ACTN</name>
<dbReference type="EMBL" id="CP047156">
    <property type="protein sequence ID" value="QHB99277.1"/>
    <property type="molecule type" value="Genomic_DNA"/>
</dbReference>
<evidence type="ECO:0000256" key="2">
    <source>
        <dbReference type="SAM" id="SignalP"/>
    </source>
</evidence>
<dbReference type="AlphaFoldDB" id="A0A7L4YJN9"/>
<dbReference type="PROSITE" id="PS51257">
    <property type="entry name" value="PROKAR_LIPOPROTEIN"/>
    <property type="match status" value="1"/>
</dbReference>
<accession>A0A7L4YJN9</accession>
<reference evidence="3 4" key="1">
    <citation type="journal article" date="2018" name="Int. J. Syst. Evol. Microbiol.">
        <title>Epidermidibacterium keratini gen. nov., sp. nov., a member of the family Sporichthyaceae, isolated from keratin epidermis.</title>
        <authorList>
            <person name="Lee D.G."/>
            <person name="Trujillo M.E."/>
            <person name="Kang S."/>
            <person name="Nam J.J."/>
            <person name="Kim Y.J."/>
        </authorList>
    </citation>
    <scope>NUCLEOTIDE SEQUENCE [LARGE SCALE GENOMIC DNA]</scope>
    <source>
        <strain evidence="3 4">EPI-7</strain>
    </source>
</reference>
<evidence type="ECO:0000313" key="4">
    <source>
        <dbReference type="Proteomes" id="UP000463857"/>
    </source>
</evidence>
<dbReference type="OrthoDB" id="9773411at2"/>
<feature type="region of interest" description="Disordered" evidence="1">
    <location>
        <begin position="35"/>
        <end position="54"/>
    </location>
</feature>
<keyword evidence="4" id="KW-1185">Reference proteome</keyword>
<gene>
    <name evidence="3" type="ORF">EK0264_02535</name>
</gene>
<dbReference type="InParanoid" id="A0A7L4YJN9"/>
<keyword evidence="2" id="KW-0732">Signal</keyword>
<feature type="signal peptide" evidence="2">
    <location>
        <begin position="1"/>
        <end position="22"/>
    </location>
</feature>
<evidence type="ECO:0000256" key="1">
    <source>
        <dbReference type="SAM" id="MobiDB-lite"/>
    </source>
</evidence>
<sequence>MTPSVKRLAAALGCVVFPFVAASCTVTVEGKASQASASSGASAPQSDGGSTVDPQQLLDEQCAAGVAAAEGFLPSWKALATNGNIPTADQRAALAAEIQGYADQITAQLPAIADPTLATRLQAVVFEMDTLVQGLGQGIEVRLDAFTVAMDAVKAYCGL</sequence>
<feature type="compositionally biased region" description="Low complexity" evidence="1">
    <location>
        <begin position="35"/>
        <end position="50"/>
    </location>
</feature>